<dbReference type="AlphaFoldDB" id="A0A9D5X5Y1"/>
<dbReference type="InterPro" id="IPR014729">
    <property type="entry name" value="Rossmann-like_a/b/a_fold"/>
</dbReference>
<feature type="transmembrane region" description="Helical" evidence="1">
    <location>
        <begin position="72"/>
        <end position="99"/>
    </location>
</feature>
<dbReference type="EMBL" id="JABZGU010000067">
    <property type="protein sequence ID" value="MBF4802901.1"/>
    <property type="molecule type" value="Genomic_DNA"/>
</dbReference>
<evidence type="ECO:0000313" key="3">
    <source>
        <dbReference type="EMBL" id="MBF4802901.1"/>
    </source>
</evidence>
<dbReference type="Gene3D" id="3.40.50.620">
    <property type="entry name" value="HUPs"/>
    <property type="match status" value="1"/>
</dbReference>
<accession>A0A9D5X5Y1</accession>
<feature type="transmembrane region" description="Helical" evidence="1">
    <location>
        <begin position="138"/>
        <end position="167"/>
    </location>
</feature>
<feature type="transmembrane region" description="Helical" evidence="1">
    <location>
        <begin position="16"/>
        <end position="38"/>
    </location>
</feature>
<dbReference type="GO" id="GO:0000270">
    <property type="term" value="P:peptidoglycan metabolic process"/>
    <property type="evidence" value="ECO:0007669"/>
    <property type="project" value="TreeGrafter"/>
</dbReference>
<gene>
    <name evidence="3" type="ORF">HXK24_03650</name>
</gene>
<evidence type="ECO:0000259" key="2">
    <source>
        <dbReference type="Pfam" id="PF02698"/>
    </source>
</evidence>
<feature type="transmembrane region" description="Helical" evidence="1">
    <location>
        <begin position="111"/>
        <end position="132"/>
    </location>
</feature>
<keyword evidence="1" id="KW-0472">Membrane</keyword>
<dbReference type="PANTHER" id="PTHR30336:SF18">
    <property type="entry name" value="MEMBRANE PROTEIN"/>
    <property type="match status" value="1"/>
</dbReference>
<sequence>MPIDSLLRDVSTLLDWQYIASLALLLAPAVIPGTLFIYSFIKEPRQFRNALYLFVTLAWSSILLVLRLNNFILGLILVILVLLTPFLTIGFLLINTIVVVRNNGFSLTSMLPFLMAGFLVLLIASPTIVNYFDPDVRHIIVFVLGLFTLEGLWFSFTFMALLFYSWVYRLLPRRRQYDYIIIHGAGLDGPRPTPLLAGRIDKALELWNKQHQHGKFVVSGGQGADEVVSEAQAMRDYLLDKGVSADAILMEDKSTTTWENLRYSLAIINADRATGVGATSAATVASRDVTTAASDASTSDASGNAASSSDFTTAVVTSDFHVFRCAEYAHNLGIKADGIGSHTKGWYWPTAFIREFIAITKAHLWPYLVIVGLYTLINVLNYAFFYLGVV</sequence>
<keyword evidence="1" id="KW-1133">Transmembrane helix</keyword>
<dbReference type="Proteomes" id="UP000787322">
    <property type="component" value="Unassembled WGS sequence"/>
</dbReference>
<keyword evidence="1" id="KW-0812">Transmembrane</keyword>
<organism evidence="3 4">
    <name type="scientific">Lancefieldella parvula</name>
    <dbReference type="NCBI Taxonomy" id="1382"/>
    <lineage>
        <taxon>Bacteria</taxon>
        <taxon>Bacillati</taxon>
        <taxon>Actinomycetota</taxon>
        <taxon>Coriobacteriia</taxon>
        <taxon>Coriobacteriales</taxon>
        <taxon>Atopobiaceae</taxon>
        <taxon>Lancefieldella</taxon>
    </lineage>
</organism>
<dbReference type="PANTHER" id="PTHR30336">
    <property type="entry name" value="INNER MEMBRANE PROTEIN, PROBABLE PERMEASE"/>
    <property type="match status" value="1"/>
</dbReference>
<dbReference type="InterPro" id="IPR051599">
    <property type="entry name" value="Cell_Envelope_Assoc"/>
</dbReference>
<dbReference type="GO" id="GO:0005886">
    <property type="term" value="C:plasma membrane"/>
    <property type="evidence" value="ECO:0007669"/>
    <property type="project" value="TreeGrafter"/>
</dbReference>
<protein>
    <submittedName>
        <fullName evidence="3">YdcF family protein</fullName>
    </submittedName>
</protein>
<evidence type="ECO:0000313" key="4">
    <source>
        <dbReference type="Proteomes" id="UP000787322"/>
    </source>
</evidence>
<dbReference type="GO" id="GO:0043164">
    <property type="term" value="P:Gram-negative-bacterium-type cell wall biogenesis"/>
    <property type="evidence" value="ECO:0007669"/>
    <property type="project" value="TreeGrafter"/>
</dbReference>
<dbReference type="Pfam" id="PF02698">
    <property type="entry name" value="DUF218"/>
    <property type="match status" value="1"/>
</dbReference>
<feature type="transmembrane region" description="Helical" evidence="1">
    <location>
        <begin position="50"/>
        <end position="66"/>
    </location>
</feature>
<feature type="transmembrane region" description="Helical" evidence="1">
    <location>
        <begin position="364"/>
        <end position="387"/>
    </location>
</feature>
<feature type="domain" description="DUF218" evidence="2">
    <location>
        <begin position="178"/>
        <end position="357"/>
    </location>
</feature>
<dbReference type="CDD" id="cd06259">
    <property type="entry name" value="YdcF-like"/>
    <property type="match status" value="1"/>
</dbReference>
<name>A0A9D5X5Y1_9ACTN</name>
<comment type="caution">
    <text evidence="3">The sequence shown here is derived from an EMBL/GenBank/DDBJ whole genome shotgun (WGS) entry which is preliminary data.</text>
</comment>
<proteinExistence type="predicted"/>
<evidence type="ECO:0000256" key="1">
    <source>
        <dbReference type="SAM" id="Phobius"/>
    </source>
</evidence>
<reference evidence="3" key="1">
    <citation type="submission" date="2020-04" db="EMBL/GenBank/DDBJ databases">
        <title>Deep metagenomics examines the oral microbiome during advanced dental caries in children, revealing novel taxa and co-occurrences with host molecules.</title>
        <authorList>
            <person name="Baker J.L."/>
            <person name="Morton J.T."/>
            <person name="Dinis M."/>
            <person name="Alvarez R."/>
            <person name="Tran N.C."/>
            <person name="Knight R."/>
            <person name="Edlund A."/>
        </authorList>
    </citation>
    <scope>NUCLEOTIDE SEQUENCE</scope>
    <source>
        <strain evidence="3">JCVI_3_bin.11</strain>
    </source>
</reference>
<dbReference type="InterPro" id="IPR003848">
    <property type="entry name" value="DUF218"/>
</dbReference>